<evidence type="ECO:0000313" key="3">
    <source>
        <dbReference type="EMBL" id="VAX40574.1"/>
    </source>
</evidence>
<feature type="region of interest" description="Disordered" evidence="1">
    <location>
        <begin position="86"/>
        <end position="105"/>
    </location>
</feature>
<keyword evidence="2" id="KW-0472">Membrane</keyword>
<evidence type="ECO:0000256" key="2">
    <source>
        <dbReference type="SAM" id="Phobius"/>
    </source>
</evidence>
<proteinExistence type="predicted"/>
<protein>
    <submittedName>
        <fullName evidence="3">Uncharacterized protein</fullName>
    </submittedName>
</protein>
<name>A0A3B1DWD9_9ZZZZ</name>
<dbReference type="AlphaFoldDB" id="A0A3B1DWD9"/>
<keyword evidence="2" id="KW-0812">Transmembrane</keyword>
<accession>A0A3B1DWD9</accession>
<reference evidence="3" key="1">
    <citation type="submission" date="2018-06" db="EMBL/GenBank/DDBJ databases">
        <authorList>
            <person name="Zhirakovskaya E."/>
        </authorList>
    </citation>
    <scope>NUCLEOTIDE SEQUENCE</scope>
</reference>
<organism evidence="3">
    <name type="scientific">hydrothermal vent metagenome</name>
    <dbReference type="NCBI Taxonomy" id="652676"/>
    <lineage>
        <taxon>unclassified sequences</taxon>
        <taxon>metagenomes</taxon>
        <taxon>ecological metagenomes</taxon>
    </lineage>
</organism>
<dbReference type="EMBL" id="UOGK01000412">
    <property type="protein sequence ID" value="VAX40574.1"/>
    <property type="molecule type" value="Genomic_DNA"/>
</dbReference>
<keyword evidence="2" id="KW-1133">Transmembrane helix</keyword>
<feature type="compositionally biased region" description="Basic and acidic residues" evidence="1">
    <location>
        <begin position="96"/>
        <end position="105"/>
    </location>
</feature>
<evidence type="ECO:0000256" key="1">
    <source>
        <dbReference type="SAM" id="MobiDB-lite"/>
    </source>
</evidence>
<feature type="transmembrane region" description="Helical" evidence="2">
    <location>
        <begin position="201"/>
        <end position="225"/>
    </location>
</feature>
<sequence length="943" mass="101103">MTQRHPGSPGERNLVERFLGPDAAAGGLFALLGVSADELSDEMIIGALGNRLTQVDQHAQGRTPEADEVRLALHAAAAQLLDHAARRQADGSPVRVPKDKSSRQNRTLRLEQDAIITLARYGGWNRRSLRRLSMLALARGAQPGEIVDVLAHLAGRRRAPNNTPQAARRHASAQGIAAPIHEPIATALSSQTDSETEGKPVAVIVGAIATGLTLLVALALVLVALTTGKRPTEPVAEPETAEKTPISAADLPMAGGEALFPWQGTPETPTEGSTAEPERPLPAFDRLSDALAALDSAAAGLAIDPAEAVRIFDGAFAGVGAQWCNLTPGQQRAAQHDVVEFVYRAVQSPALTTQVIEAIARGGQPLIQPDWAATPEAVLPATWSVGILARLAHERDIGAVASQTIEERLREFVGSSIIVSGGFDQGVQAALWAMLPAMVARSEETPDKEAAERWEQWTAAARFGNNDAQGALLAALEWVVVSPEEPSENEAVRQAIEALTLALDWDEGSPTRAWLIRMFADTRVSDADLHALTTTLARRSRVPGVDVTMALPVRANTDTREALRERYAAVWEIDTAGPTLDDLAADWLNAAREAGKAAANDTTIVDRLASAAALSRISEAARLRHAGRLDDAGIVIDEYDRPIEIELTTWTQRQRPDRLNTNPGMSRWALSYLSAQRDFAKRLELLAEVGRLHITHATDAEVLVAEAVRGSPAKARAAARSALLAQQPTAILTLAMLELAPRMPRTPQNAELVAALTSTPTLPIDAPDWRVRTRRILVQTALEQLAAEGEQGVIDQLAGVLGESYAARATGRASGEGSAAIPDLSPDQSASLLRLHWEQLASQAGLGPEALEVEGILSRHASRLGLAEGPVQTFAAEQIAAFELMSIAVASERLDRASAVRSIRDRVRLERQQAADIIEQIVIVERAFVELWALRLGQETPWN</sequence>
<gene>
    <name evidence="3" type="ORF">MNBD_PLANCTO03-2296</name>
</gene>